<dbReference type="Proteomes" id="UP000568664">
    <property type="component" value="Unassembled WGS sequence"/>
</dbReference>
<evidence type="ECO:0000313" key="3">
    <source>
        <dbReference type="Proteomes" id="UP000568664"/>
    </source>
</evidence>
<dbReference type="Gene3D" id="1.25.40.10">
    <property type="entry name" value="Tetratricopeptide repeat domain"/>
    <property type="match status" value="1"/>
</dbReference>
<keyword evidence="1" id="KW-0732">Signal</keyword>
<evidence type="ECO:0000313" key="2">
    <source>
        <dbReference type="EMBL" id="NMP32201.1"/>
    </source>
</evidence>
<dbReference type="AlphaFoldDB" id="A0A7Y0LD18"/>
<reference evidence="2 3" key="1">
    <citation type="submission" date="2020-04" db="EMBL/GenBank/DDBJ databases">
        <title>Thalassotalea sp. M1531, isolated from the surface of marine red alga.</title>
        <authorList>
            <person name="Pang L."/>
            <person name="Lu D.-C."/>
        </authorList>
    </citation>
    <scope>NUCLEOTIDE SEQUENCE [LARGE SCALE GENOMIC DNA]</scope>
    <source>
        <strain evidence="2 3">M1531</strain>
    </source>
</reference>
<keyword evidence="3" id="KW-1185">Reference proteome</keyword>
<dbReference type="PANTHER" id="PTHR11102">
    <property type="entry name" value="SEL-1-LIKE PROTEIN"/>
    <property type="match status" value="1"/>
</dbReference>
<dbReference type="SMART" id="SM00671">
    <property type="entry name" value="SEL1"/>
    <property type="match status" value="2"/>
</dbReference>
<proteinExistence type="predicted"/>
<dbReference type="RefSeq" id="WP_169075511.1">
    <property type="nucleotide sequence ID" value="NZ_JABBXH010000003.1"/>
</dbReference>
<sequence>MLKSLFCSLALFSVIYANNVHAAKVKECQTEVCVSYFNQYKAAAKRGHGEAMHFLGELYYAGYGTQQNIELALYYFKKAAKGGVVAGHYKAGLVYLSHPNFKNVDKGIRYLETAARKNFKNANFLLAIIYINKQFGLLNLQKADAYLAKIYLDRHPDVPTLIEYIEEEKSINESSFPRLYQVMSQQPLQKSAQGKLAWPIDQVEVITITSPKVEEVLSERLVLFRRPTKALGSRLPNNACNNRFGCYSAFGFDSLRDFPFLTIN</sequence>
<dbReference type="InterPro" id="IPR050767">
    <property type="entry name" value="Sel1_AlgK"/>
</dbReference>
<feature type="chain" id="PRO_5031364049" evidence="1">
    <location>
        <begin position="23"/>
        <end position="264"/>
    </location>
</feature>
<dbReference type="SUPFAM" id="SSF81901">
    <property type="entry name" value="HCP-like"/>
    <property type="match status" value="1"/>
</dbReference>
<name>A0A7Y0LD18_9GAMM</name>
<accession>A0A7Y0LD18</accession>
<gene>
    <name evidence="2" type="ORF">HII17_11525</name>
</gene>
<organism evidence="2 3">
    <name type="scientific">Thalassotalea algicola</name>
    <dbReference type="NCBI Taxonomy" id="2716224"/>
    <lineage>
        <taxon>Bacteria</taxon>
        <taxon>Pseudomonadati</taxon>
        <taxon>Pseudomonadota</taxon>
        <taxon>Gammaproteobacteria</taxon>
        <taxon>Alteromonadales</taxon>
        <taxon>Colwelliaceae</taxon>
        <taxon>Thalassotalea</taxon>
    </lineage>
</organism>
<dbReference type="EMBL" id="JABBXH010000003">
    <property type="protein sequence ID" value="NMP32201.1"/>
    <property type="molecule type" value="Genomic_DNA"/>
</dbReference>
<evidence type="ECO:0000256" key="1">
    <source>
        <dbReference type="SAM" id="SignalP"/>
    </source>
</evidence>
<dbReference type="PANTHER" id="PTHR11102:SF160">
    <property type="entry name" value="ERAD-ASSOCIATED E3 UBIQUITIN-PROTEIN LIGASE COMPONENT HRD3"/>
    <property type="match status" value="1"/>
</dbReference>
<dbReference type="InterPro" id="IPR006597">
    <property type="entry name" value="Sel1-like"/>
</dbReference>
<feature type="signal peptide" evidence="1">
    <location>
        <begin position="1"/>
        <end position="22"/>
    </location>
</feature>
<dbReference type="Pfam" id="PF08238">
    <property type="entry name" value="Sel1"/>
    <property type="match status" value="2"/>
</dbReference>
<protein>
    <submittedName>
        <fullName evidence="2">Sel1 repeat family protein</fullName>
    </submittedName>
</protein>
<dbReference type="InterPro" id="IPR011990">
    <property type="entry name" value="TPR-like_helical_dom_sf"/>
</dbReference>
<comment type="caution">
    <text evidence="2">The sequence shown here is derived from an EMBL/GenBank/DDBJ whole genome shotgun (WGS) entry which is preliminary data.</text>
</comment>